<organism evidence="12 13">
    <name type="scientific">Cytophaga hutchinsonii (strain ATCC 33406 / DSM 1761 / CIP 103989 / NBRC 15051 / NCIMB 9469 / D465)</name>
    <dbReference type="NCBI Taxonomy" id="269798"/>
    <lineage>
        <taxon>Bacteria</taxon>
        <taxon>Pseudomonadati</taxon>
        <taxon>Bacteroidota</taxon>
        <taxon>Cytophagia</taxon>
        <taxon>Cytophagales</taxon>
        <taxon>Cytophagaceae</taxon>
        <taxon>Cytophaga</taxon>
    </lineage>
</organism>
<reference evidence="12 13" key="1">
    <citation type="journal article" date="2007" name="Appl. Environ. Microbiol.">
        <title>Genome sequence of the cellulolytic gliding bacterium Cytophaga hutchinsonii.</title>
        <authorList>
            <person name="Xie G."/>
            <person name="Bruce D.C."/>
            <person name="Challacombe J.F."/>
            <person name="Chertkov O."/>
            <person name="Detter J.C."/>
            <person name="Gilna P."/>
            <person name="Han C.S."/>
            <person name="Lucas S."/>
            <person name="Misra M."/>
            <person name="Myers G.L."/>
            <person name="Richardson P."/>
            <person name="Tapia R."/>
            <person name="Thayer N."/>
            <person name="Thompson L.S."/>
            <person name="Brettin T.S."/>
            <person name="Henrissat B."/>
            <person name="Wilson D.B."/>
            <person name="McBride M.J."/>
        </authorList>
    </citation>
    <scope>NUCLEOTIDE SEQUENCE [LARGE SCALE GENOMIC DNA]</scope>
    <source>
        <strain evidence="13">ATCC 33406 / DSM 1761 / CIP 103989 / NBRC 15051 / NCIMB 9469 / D465</strain>
    </source>
</reference>
<dbReference type="InterPro" id="IPR050105">
    <property type="entry name" value="MoCo_biosynth_MoaA/MoaC"/>
</dbReference>
<evidence type="ECO:0000256" key="8">
    <source>
        <dbReference type="ARBA" id="ARBA00023134"/>
    </source>
</evidence>
<dbReference type="SFLD" id="SFLDG01383">
    <property type="entry name" value="cyclic_pyranopterin_phosphate"/>
    <property type="match status" value="1"/>
</dbReference>
<evidence type="ECO:0000256" key="1">
    <source>
        <dbReference type="ARBA" id="ARBA00001966"/>
    </source>
</evidence>
<dbReference type="InterPro" id="IPR006638">
    <property type="entry name" value="Elp3/MiaA/NifB-like_rSAM"/>
</dbReference>
<keyword evidence="13" id="KW-1185">Reference proteome</keyword>
<comment type="cofactor">
    <cofactor evidence="1">
        <name>[4Fe-4S] cluster</name>
        <dbReference type="ChEBI" id="CHEBI:49883"/>
    </cofactor>
</comment>
<dbReference type="PANTHER" id="PTHR22960">
    <property type="entry name" value="MOLYBDOPTERIN COFACTOR SYNTHESIS PROTEIN A"/>
    <property type="match status" value="1"/>
</dbReference>
<dbReference type="InterPro" id="IPR013785">
    <property type="entry name" value="Aldolase_TIM"/>
</dbReference>
<feature type="domain" description="Radical SAM core" evidence="11">
    <location>
        <begin position="10"/>
        <end position="239"/>
    </location>
</feature>
<gene>
    <name evidence="12" type="primary">moaA</name>
    <name evidence="12" type="ordered locus">CHU_1322</name>
</gene>
<dbReference type="SFLD" id="SFLDS00029">
    <property type="entry name" value="Radical_SAM"/>
    <property type="match status" value="1"/>
</dbReference>
<evidence type="ECO:0000256" key="7">
    <source>
        <dbReference type="ARBA" id="ARBA00023014"/>
    </source>
</evidence>
<dbReference type="EMBL" id="CP000383">
    <property type="protein sequence ID" value="ABG58594.1"/>
    <property type="molecule type" value="Genomic_DNA"/>
</dbReference>
<dbReference type="KEGG" id="chu:CHU_1322"/>
<dbReference type="GO" id="GO:0006777">
    <property type="term" value="P:Mo-molybdopterin cofactor biosynthetic process"/>
    <property type="evidence" value="ECO:0007669"/>
    <property type="project" value="UniProtKB-KW"/>
</dbReference>
<dbReference type="Pfam" id="PF04055">
    <property type="entry name" value="Radical_SAM"/>
    <property type="match status" value="1"/>
</dbReference>
<evidence type="ECO:0000256" key="4">
    <source>
        <dbReference type="ARBA" id="ARBA00022723"/>
    </source>
</evidence>
<dbReference type="Proteomes" id="UP000001822">
    <property type="component" value="Chromosome"/>
</dbReference>
<evidence type="ECO:0000256" key="2">
    <source>
        <dbReference type="ARBA" id="ARBA00022485"/>
    </source>
</evidence>
<keyword evidence="3" id="KW-0949">S-adenosyl-L-methionine</keyword>
<keyword evidence="7" id="KW-0411">Iron-sulfur</keyword>
<keyword evidence="5" id="KW-0547">Nucleotide-binding</keyword>
<dbReference type="GO" id="GO:0061799">
    <property type="term" value="F:cyclic pyranopterin monophosphate synthase activity"/>
    <property type="evidence" value="ECO:0007669"/>
    <property type="project" value="TreeGrafter"/>
</dbReference>
<evidence type="ECO:0000313" key="13">
    <source>
        <dbReference type="Proteomes" id="UP000001822"/>
    </source>
</evidence>
<dbReference type="InterPro" id="IPR010505">
    <property type="entry name" value="MoaA_twitch"/>
</dbReference>
<sequence>MPANYPIQDSSGRQFKTLRVSLTAVCNMACVYCVTPGAIHTPSAEKVLTVEEYLSIIKNIHSQVGLKTIRLTGGEPLLFKELPVLIKGIKALGITDIKLTTNGLKLLSVLDALVEAGLTSINISLDALDPAVFRNITKNQDLRAVLDGIEAARHKGIAIKINTVVLRGVNDHQIIPLLEYASARNIPIRFLELMKMGYLHYNESDYFFGMDDIVEKISSVTSVAKMDRAPSNTATYWQTSKGMVFGVIANESEPFCSDCNRLRLDSYGKIYGCISASEGIQIKHQSAEQLSFSLQNALAQKQEYFTGSEISMKHLGG</sequence>
<dbReference type="GO" id="GO:0051539">
    <property type="term" value="F:4 iron, 4 sulfur cluster binding"/>
    <property type="evidence" value="ECO:0007669"/>
    <property type="project" value="UniProtKB-KW"/>
</dbReference>
<keyword evidence="6" id="KW-0408">Iron</keyword>
<dbReference type="AlphaFoldDB" id="A0A6N4SQE4"/>
<keyword evidence="10" id="KW-0456">Lyase</keyword>
<evidence type="ECO:0000313" key="12">
    <source>
        <dbReference type="EMBL" id="ABG58594.1"/>
    </source>
</evidence>
<dbReference type="Gene3D" id="3.20.20.70">
    <property type="entry name" value="Aldolase class I"/>
    <property type="match status" value="1"/>
</dbReference>
<dbReference type="PROSITE" id="PS51918">
    <property type="entry name" value="RADICAL_SAM"/>
    <property type="match status" value="1"/>
</dbReference>
<dbReference type="Pfam" id="PF06463">
    <property type="entry name" value="Mob_synth_C"/>
    <property type="match status" value="1"/>
</dbReference>
<name>A0A6N4SQE4_CYTH3</name>
<accession>A0A6N4SQE4</accession>
<dbReference type="OrthoDB" id="9763993at2"/>
<dbReference type="SUPFAM" id="SSF102114">
    <property type="entry name" value="Radical SAM enzymes"/>
    <property type="match status" value="1"/>
</dbReference>
<evidence type="ECO:0000256" key="3">
    <source>
        <dbReference type="ARBA" id="ARBA00022691"/>
    </source>
</evidence>
<proteinExistence type="predicted"/>
<dbReference type="RefSeq" id="WP_011584709.1">
    <property type="nucleotide sequence ID" value="NC_008255.1"/>
</dbReference>
<dbReference type="GO" id="GO:0005525">
    <property type="term" value="F:GTP binding"/>
    <property type="evidence" value="ECO:0007669"/>
    <property type="project" value="UniProtKB-KW"/>
</dbReference>
<evidence type="ECO:0000256" key="5">
    <source>
        <dbReference type="ARBA" id="ARBA00022741"/>
    </source>
</evidence>
<dbReference type="CDD" id="cd01335">
    <property type="entry name" value="Radical_SAM"/>
    <property type="match status" value="1"/>
</dbReference>
<dbReference type="SMART" id="SM00729">
    <property type="entry name" value="Elp3"/>
    <property type="match status" value="1"/>
</dbReference>
<dbReference type="PANTHER" id="PTHR22960:SF0">
    <property type="entry name" value="MOLYBDENUM COFACTOR BIOSYNTHESIS PROTEIN 1"/>
    <property type="match status" value="1"/>
</dbReference>
<evidence type="ECO:0000259" key="11">
    <source>
        <dbReference type="PROSITE" id="PS51918"/>
    </source>
</evidence>
<dbReference type="InterPro" id="IPR058240">
    <property type="entry name" value="rSAM_sf"/>
</dbReference>
<dbReference type="InterPro" id="IPR007197">
    <property type="entry name" value="rSAM"/>
</dbReference>
<evidence type="ECO:0000256" key="10">
    <source>
        <dbReference type="ARBA" id="ARBA00023239"/>
    </source>
</evidence>
<keyword evidence="8" id="KW-0342">GTP-binding</keyword>
<protein>
    <submittedName>
        <fullName evidence="12">GTP cyclohydrolase subunit MoaA</fullName>
    </submittedName>
</protein>
<dbReference type="GO" id="GO:0061798">
    <property type="term" value="F:GTP 3',8'-cyclase activity"/>
    <property type="evidence" value="ECO:0007669"/>
    <property type="project" value="TreeGrafter"/>
</dbReference>
<keyword evidence="9" id="KW-0501">Molybdenum cofactor biosynthesis</keyword>
<dbReference type="InterPro" id="IPR040064">
    <property type="entry name" value="MoaA-like"/>
</dbReference>
<keyword evidence="2" id="KW-0004">4Fe-4S</keyword>
<evidence type="ECO:0000256" key="9">
    <source>
        <dbReference type="ARBA" id="ARBA00023150"/>
    </source>
</evidence>
<dbReference type="GO" id="GO:0046872">
    <property type="term" value="F:metal ion binding"/>
    <property type="evidence" value="ECO:0007669"/>
    <property type="project" value="UniProtKB-KW"/>
</dbReference>
<dbReference type="SFLD" id="SFLDG01386">
    <property type="entry name" value="main_SPASM_domain-containing"/>
    <property type="match status" value="1"/>
</dbReference>
<dbReference type="SFLD" id="SFLDG01067">
    <property type="entry name" value="SPASM/twitch_domain_containing"/>
    <property type="match status" value="1"/>
</dbReference>
<keyword evidence="4" id="KW-0479">Metal-binding</keyword>
<evidence type="ECO:0000256" key="6">
    <source>
        <dbReference type="ARBA" id="ARBA00023004"/>
    </source>
</evidence>